<comment type="function">
    <text evidence="13">tRNA methylase which 2'-O-methylates cytidine(4) in tRNA(Pro) and tRNA(Gly)(GCC), and adenosine(4) in tRNA(His).</text>
</comment>
<sequence>MPLKRRCCRAVAKPGYTFCGNHLYLCTQQGAARVPCPLDNGHTLLEAELADHLPRCPALVHLLEEQAQPFFSSLGLDGFMRLVAKVESAHQQVCSGAEAERVLQPPGCEDYLRAQISSAGNRQFSLKHALQQASIVGNMQHVGLLKAAGECSYVEFGAGTGYLSRMLVDCAHATKVILVDRRGFRFKADRSLRAEQLQRLRVDIQDFWPAGGLAVATCCHHRCTWRHYVGKRLFERLGFTPEEFELVSWMTGWALCGHEAPAGQGESEDAALGGGHSGVSSCDEQGFQAEAVLYVHASVSALLGEFFSHLDFADRVKLPLKGFEWVGFPMALCELRLLRVLELLGSDRARIAPLPHAISQLRRLEELSVTGSYLGVVPTDALAAMPHLTCQHILGFEEAPTLIFAPDIGQLKHLRSLHVHQPV</sequence>
<comment type="subcellular location">
    <subcellularLocation>
        <location evidence="1">Cytoplasm</location>
        <location evidence="1">Cytoskeleton</location>
        <location evidence="1">Cilium axoneme</location>
    </subcellularLocation>
</comment>
<dbReference type="EC" id="2.1.1.225" evidence="13"/>
<dbReference type="Pfam" id="PF05206">
    <property type="entry name" value="TRM13"/>
    <property type="match status" value="2"/>
</dbReference>
<evidence type="ECO:0000256" key="10">
    <source>
        <dbReference type="ARBA" id="ARBA00048165"/>
    </source>
</evidence>
<dbReference type="InterPro" id="IPR039044">
    <property type="entry name" value="Trm13"/>
</dbReference>
<keyword evidence="9 13" id="KW-0862">Zinc</keyword>
<dbReference type="InterPro" id="IPR032675">
    <property type="entry name" value="LRR_dom_sf"/>
</dbReference>
<dbReference type="Pfam" id="PF05253">
    <property type="entry name" value="zf-U11-48K"/>
    <property type="match status" value="1"/>
</dbReference>
<evidence type="ECO:0000256" key="2">
    <source>
        <dbReference type="ARBA" id="ARBA00005265"/>
    </source>
</evidence>
<accession>A0AAW1QPY2</accession>
<evidence type="ECO:0000313" key="16">
    <source>
        <dbReference type="Proteomes" id="UP001489004"/>
    </source>
</evidence>
<gene>
    <name evidence="15" type="ORF">WJX72_003472</name>
</gene>
<dbReference type="Proteomes" id="UP001489004">
    <property type="component" value="Unassembled WGS sequence"/>
</dbReference>
<evidence type="ECO:0000256" key="4">
    <source>
        <dbReference type="ARBA" id="ARBA00022679"/>
    </source>
</evidence>
<keyword evidence="7 13" id="KW-0479">Metal-binding</keyword>
<comment type="catalytic activity">
    <reaction evidence="11 13">
        <text>cytidine(4) in tRNA(Gly)(GCC) + S-adenosyl-L-methionine = 2'-O-methylcytidine(4) in tRNA(Gly)(GCC) + S-adenosyl-L-homocysteine + H(+)</text>
        <dbReference type="Rhea" id="RHEA:43192"/>
        <dbReference type="Rhea" id="RHEA-COMP:10399"/>
        <dbReference type="Rhea" id="RHEA-COMP:10400"/>
        <dbReference type="ChEBI" id="CHEBI:15378"/>
        <dbReference type="ChEBI" id="CHEBI:57856"/>
        <dbReference type="ChEBI" id="CHEBI:59789"/>
        <dbReference type="ChEBI" id="CHEBI:74495"/>
        <dbReference type="ChEBI" id="CHEBI:82748"/>
        <dbReference type="EC" id="2.1.1.225"/>
    </reaction>
</comment>
<dbReference type="InterPro" id="IPR022776">
    <property type="entry name" value="TRM13/UPF0224_CHHC_Znf_dom"/>
</dbReference>
<comment type="caution">
    <text evidence="15">The sequence shown here is derived from an EMBL/GenBank/DDBJ whole genome shotgun (WGS) entry which is preliminary data.</text>
</comment>
<evidence type="ECO:0000256" key="3">
    <source>
        <dbReference type="ARBA" id="ARBA00022603"/>
    </source>
</evidence>
<dbReference type="InterPro" id="IPR021721">
    <property type="entry name" value="Znf_CCCH-type_TRM13"/>
</dbReference>
<evidence type="ECO:0000256" key="7">
    <source>
        <dbReference type="ARBA" id="ARBA00022723"/>
    </source>
</evidence>
<evidence type="ECO:0000256" key="12">
    <source>
        <dbReference type="ARBA" id="ARBA00049393"/>
    </source>
</evidence>
<evidence type="ECO:0000256" key="13">
    <source>
        <dbReference type="RuleBase" id="RU367103"/>
    </source>
</evidence>
<feature type="domain" description="CHHC U11-48K-type" evidence="14">
    <location>
        <begin position="33"/>
        <end position="60"/>
    </location>
</feature>
<organism evidence="15 16">
    <name type="scientific">[Myrmecia] bisecta</name>
    <dbReference type="NCBI Taxonomy" id="41462"/>
    <lineage>
        <taxon>Eukaryota</taxon>
        <taxon>Viridiplantae</taxon>
        <taxon>Chlorophyta</taxon>
        <taxon>core chlorophytes</taxon>
        <taxon>Trebouxiophyceae</taxon>
        <taxon>Trebouxiales</taxon>
        <taxon>Trebouxiaceae</taxon>
        <taxon>Myrmecia</taxon>
    </lineage>
</organism>
<evidence type="ECO:0000256" key="9">
    <source>
        <dbReference type="ARBA" id="ARBA00022833"/>
    </source>
</evidence>
<evidence type="ECO:0000256" key="5">
    <source>
        <dbReference type="ARBA" id="ARBA00022691"/>
    </source>
</evidence>
<keyword evidence="4 13" id="KW-0808">Transferase</keyword>
<dbReference type="SUPFAM" id="SSF52058">
    <property type="entry name" value="L domain-like"/>
    <property type="match status" value="1"/>
</dbReference>
<keyword evidence="5 13" id="KW-0949">S-adenosyl-L-methionine</keyword>
<evidence type="ECO:0000256" key="6">
    <source>
        <dbReference type="ARBA" id="ARBA00022694"/>
    </source>
</evidence>
<dbReference type="InterPro" id="IPR029063">
    <property type="entry name" value="SAM-dependent_MTases_sf"/>
</dbReference>
<dbReference type="AlphaFoldDB" id="A0AAW1QPY2"/>
<dbReference type="InterPro" id="IPR007871">
    <property type="entry name" value="Methyltransferase_TRM13"/>
</dbReference>
<comment type="catalytic activity">
    <reaction evidence="10 13">
        <text>cytidine(4) in tRNA(Pro) + S-adenosyl-L-methionine = 2'-O-methylcytidine(4) in tRNA(Pro) + S-adenosyl-L-homocysteine + H(+)</text>
        <dbReference type="Rhea" id="RHEA:32767"/>
        <dbReference type="Rhea" id="RHEA-COMP:10397"/>
        <dbReference type="Rhea" id="RHEA-COMP:10398"/>
        <dbReference type="ChEBI" id="CHEBI:15378"/>
        <dbReference type="ChEBI" id="CHEBI:57856"/>
        <dbReference type="ChEBI" id="CHEBI:59789"/>
        <dbReference type="ChEBI" id="CHEBI:74495"/>
        <dbReference type="ChEBI" id="CHEBI:82748"/>
        <dbReference type="EC" id="2.1.1.225"/>
    </reaction>
</comment>
<keyword evidence="16" id="KW-1185">Reference proteome</keyword>
<dbReference type="GO" id="GO:0106050">
    <property type="term" value="F:tRNA 2'-O-methyltransferase activity"/>
    <property type="evidence" value="ECO:0007669"/>
    <property type="project" value="UniProtKB-UniRule"/>
</dbReference>
<keyword evidence="3 13" id="KW-0489">Methyltransferase</keyword>
<keyword evidence="8 13" id="KW-0863">Zinc-finger</keyword>
<reference evidence="15 16" key="1">
    <citation type="journal article" date="2024" name="Nat. Commun.">
        <title>Phylogenomics reveals the evolutionary origins of lichenization in chlorophyte algae.</title>
        <authorList>
            <person name="Puginier C."/>
            <person name="Libourel C."/>
            <person name="Otte J."/>
            <person name="Skaloud P."/>
            <person name="Haon M."/>
            <person name="Grisel S."/>
            <person name="Petersen M."/>
            <person name="Berrin J.G."/>
            <person name="Delaux P.M."/>
            <person name="Dal Grande F."/>
            <person name="Keller J."/>
        </authorList>
    </citation>
    <scope>NUCLEOTIDE SEQUENCE [LARGE SCALE GENOMIC DNA]</scope>
    <source>
        <strain evidence="15 16">SAG 2043</strain>
    </source>
</reference>
<evidence type="ECO:0000256" key="1">
    <source>
        <dbReference type="ARBA" id="ARBA00004430"/>
    </source>
</evidence>
<dbReference type="GO" id="GO:0030488">
    <property type="term" value="P:tRNA methylation"/>
    <property type="evidence" value="ECO:0007669"/>
    <property type="project" value="InterPro"/>
</dbReference>
<dbReference type="GO" id="GO:0005930">
    <property type="term" value="C:axoneme"/>
    <property type="evidence" value="ECO:0007669"/>
    <property type="project" value="UniProtKB-SubCell"/>
</dbReference>
<dbReference type="PANTHER" id="PTHR12998:SF0">
    <property type="entry name" value="TRNA:M(4)X MODIFICATION ENZYME TRM13 HOMOLOG"/>
    <property type="match status" value="1"/>
</dbReference>
<evidence type="ECO:0000256" key="8">
    <source>
        <dbReference type="ARBA" id="ARBA00022771"/>
    </source>
</evidence>
<dbReference type="EMBL" id="JALJOR010000002">
    <property type="protein sequence ID" value="KAK9823531.1"/>
    <property type="molecule type" value="Genomic_DNA"/>
</dbReference>
<dbReference type="PROSITE" id="PS51800">
    <property type="entry name" value="ZF_CHHC_U11_48K"/>
    <property type="match status" value="1"/>
</dbReference>
<proteinExistence type="inferred from homology"/>
<protein>
    <recommendedName>
        <fullName evidence="13">tRNA:m(4)X modification enzyme TRM13</fullName>
        <ecNumber evidence="13">2.1.1.225</ecNumber>
    </recommendedName>
</protein>
<dbReference type="Gene3D" id="3.80.10.10">
    <property type="entry name" value="Ribonuclease Inhibitor"/>
    <property type="match status" value="1"/>
</dbReference>
<dbReference type="PANTHER" id="PTHR12998">
    <property type="entry name" value="TRNA:M(4)X MODIFICATION ENZYME TRM13 HOMOLOG"/>
    <property type="match status" value="1"/>
</dbReference>
<comment type="similarity">
    <text evidence="2 13">Belongs to the methyltransferase TRM13 family.</text>
</comment>
<dbReference type="Pfam" id="PF11722">
    <property type="entry name" value="zf-TRM13_CCCH"/>
    <property type="match status" value="1"/>
</dbReference>
<name>A0AAW1QPY2_9CHLO</name>
<comment type="catalytic activity">
    <reaction evidence="12 13">
        <text>adenosine(4) in tRNA(His) + S-adenosyl-L-methionine = 2'-O-methyladenosine(4) in tRNA(His) + S-adenosyl-L-homocysteine + H(+)</text>
        <dbReference type="Rhea" id="RHEA:43196"/>
        <dbReference type="Rhea" id="RHEA-COMP:10401"/>
        <dbReference type="Rhea" id="RHEA-COMP:10402"/>
        <dbReference type="ChEBI" id="CHEBI:15378"/>
        <dbReference type="ChEBI" id="CHEBI:57856"/>
        <dbReference type="ChEBI" id="CHEBI:59789"/>
        <dbReference type="ChEBI" id="CHEBI:74411"/>
        <dbReference type="ChEBI" id="CHEBI:74477"/>
        <dbReference type="EC" id="2.1.1.225"/>
    </reaction>
</comment>
<dbReference type="GO" id="GO:0008270">
    <property type="term" value="F:zinc ion binding"/>
    <property type="evidence" value="ECO:0007669"/>
    <property type="project" value="UniProtKB-KW"/>
</dbReference>
<keyword evidence="6 13" id="KW-0819">tRNA processing</keyword>
<evidence type="ECO:0000259" key="14">
    <source>
        <dbReference type="PROSITE" id="PS51800"/>
    </source>
</evidence>
<dbReference type="SUPFAM" id="SSF53335">
    <property type="entry name" value="S-adenosyl-L-methionine-dependent methyltransferases"/>
    <property type="match status" value="1"/>
</dbReference>
<evidence type="ECO:0000313" key="15">
    <source>
        <dbReference type="EMBL" id="KAK9823531.1"/>
    </source>
</evidence>
<evidence type="ECO:0000256" key="11">
    <source>
        <dbReference type="ARBA" id="ARBA00048635"/>
    </source>
</evidence>